<dbReference type="Gene3D" id="1.10.1740.10">
    <property type="match status" value="1"/>
</dbReference>
<sequence>MSDNPSTHFQELFDANRDKVFRFALKLTGDVSRADEITQQCFIRLWENMEQVKPGQDIFPLLFVYAKNLVIDESRKLYRSRKAMQEFPKSGQDAPVDTPLLEKEYQSHLQKVIEKMPEQRKAVYLLSRDKGCTNREIAVQLSISPATVKNHLTLALQFIKREVMLHYGMEPK</sequence>
<evidence type="ECO:0000259" key="6">
    <source>
        <dbReference type="Pfam" id="PF08281"/>
    </source>
</evidence>
<dbReference type="InterPro" id="IPR013325">
    <property type="entry name" value="RNA_pol_sigma_r2"/>
</dbReference>
<dbReference type="InterPro" id="IPR039425">
    <property type="entry name" value="RNA_pol_sigma-70-like"/>
</dbReference>
<dbReference type="PANTHER" id="PTHR43133:SF46">
    <property type="entry name" value="RNA POLYMERASE SIGMA-70 FACTOR ECF SUBFAMILY"/>
    <property type="match status" value="1"/>
</dbReference>
<evidence type="ECO:0000256" key="4">
    <source>
        <dbReference type="ARBA" id="ARBA00023163"/>
    </source>
</evidence>
<keyword evidence="4" id="KW-0804">Transcription</keyword>
<dbReference type="Proteomes" id="UP001162741">
    <property type="component" value="Chromosome"/>
</dbReference>
<dbReference type="InterPro" id="IPR014284">
    <property type="entry name" value="RNA_pol_sigma-70_dom"/>
</dbReference>
<evidence type="ECO:0000256" key="3">
    <source>
        <dbReference type="ARBA" id="ARBA00023082"/>
    </source>
</evidence>
<dbReference type="PANTHER" id="PTHR43133">
    <property type="entry name" value="RNA POLYMERASE ECF-TYPE SIGMA FACTO"/>
    <property type="match status" value="1"/>
</dbReference>
<dbReference type="InterPro" id="IPR013324">
    <property type="entry name" value="RNA_pol_sigma_r3/r4-like"/>
</dbReference>
<comment type="similarity">
    <text evidence="1">Belongs to the sigma-70 factor family. ECF subfamily.</text>
</comment>
<dbReference type="NCBIfam" id="TIGR02937">
    <property type="entry name" value="sigma70-ECF"/>
    <property type="match status" value="1"/>
</dbReference>
<dbReference type="RefSeq" id="WP_264281784.1">
    <property type="nucleotide sequence ID" value="NZ_CP107006.1"/>
</dbReference>
<dbReference type="EMBL" id="CP107006">
    <property type="protein sequence ID" value="UYQ93776.1"/>
    <property type="molecule type" value="Genomic_DNA"/>
</dbReference>
<evidence type="ECO:0000313" key="7">
    <source>
        <dbReference type="EMBL" id="UYQ93776.1"/>
    </source>
</evidence>
<dbReference type="Pfam" id="PF04542">
    <property type="entry name" value="Sigma70_r2"/>
    <property type="match status" value="1"/>
</dbReference>
<dbReference type="SUPFAM" id="SSF88946">
    <property type="entry name" value="Sigma2 domain of RNA polymerase sigma factors"/>
    <property type="match status" value="1"/>
</dbReference>
<name>A0ABY6J669_9BACT</name>
<evidence type="ECO:0000256" key="1">
    <source>
        <dbReference type="ARBA" id="ARBA00010641"/>
    </source>
</evidence>
<dbReference type="InterPro" id="IPR007627">
    <property type="entry name" value="RNA_pol_sigma70_r2"/>
</dbReference>
<evidence type="ECO:0000313" key="8">
    <source>
        <dbReference type="Proteomes" id="UP001162741"/>
    </source>
</evidence>
<dbReference type="Pfam" id="PF08281">
    <property type="entry name" value="Sigma70_r4_2"/>
    <property type="match status" value="1"/>
</dbReference>
<keyword evidence="8" id="KW-1185">Reference proteome</keyword>
<evidence type="ECO:0000256" key="2">
    <source>
        <dbReference type="ARBA" id="ARBA00023015"/>
    </source>
</evidence>
<reference evidence="7" key="1">
    <citation type="submission" date="2022-10" db="EMBL/GenBank/DDBJ databases">
        <title>Chitinophaga sp. nov., isolated from soil.</title>
        <authorList>
            <person name="Jeon C.O."/>
        </authorList>
    </citation>
    <scope>NUCLEOTIDE SEQUENCE</scope>
    <source>
        <strain evidence="7">R8</strain>
    </source>
</reference>
<keyword evidence="2" id="KW-0805">Transcription regulation</keyword>
<keyword evidence="3" id="KW-0731">Sigma factor</keyword>
<proteinExistence type="inferred from homology"/>
<evidence type="ECO:0000259" key="5">
    <source>
        <dbReference type="Pfam" id="PF04542"/>
    </source>
</evidence>
<dbReference type="SUPFAM" id="SSF88659">
    <property type="entry name" value="Sigma3 and sigma4 domains of RNA polymerase sigma factors"/>
    <property type="match status" value="1"/>
</dbReference>
<dbReference type="InterPro" id="IPR013249">
    <property type="entry name" value="RNA_pol_sigma70_r4_t2"/>
</dbReference>
<feature type="domain" description="RNA polymerase sigma factor 70 region 4 type 2" evidence="6">
    <location>
        <begin position="109"/>
        <end position="158"/>
    </location>
</feature>
<accession>A0ABY6J669</accession>
<feature type="domain" description="RNA polymerase sigma-70 region 2" evidence="5">
    <location>
        <begin position="12"/>
        <end position="77"/>
    </location>
</feature>
<dbReference type="Gene3D" id="1.10.10.10">
    <property type="entry name" value="Winged helix-like DNA-binding domain superfamily/Winged helix DNA-binding domain"/>
    <property type="match status" value="1"/>
</dbReference>
<protein>
    <submittedName>
        <fullName evidence="7">Sigma-70 family RNA polymerase sigma factor</fullName>
    </submittedName>
</protein>
<organism evidence="7 8">
    <name type="scientific">Chitinophaga horti</name>
    <dbReference type="NCBI Taxonomy" id="2920382"/>
    <lineage>
        <taxon>Bacteria</taxon>
        <taxon>Pseudomonadati</taxon>
        <taxon>Bacteroidota</taxon>
        <taxon>Chitinophagia</taxon>
        <taxon>Chitinophagales</taxon>
        <taxon>Chitinophagaceae</taxon>
        <taxon>Chitinophaga</taxon>
    </lineage>
</organism>
<dbReference type="InterPro" id="IPR036388">
    <property type="entry name" value="WH-like_DNA-bd_sf"/>
</dbReference>
<gene>
    <name evidence="7" type="ORF">MKQ68_01530</name>
</gene>